<feature type="domain" description="ABC transmembrane type-1" evidence="9">
    <location>
        <begin position="97"/>
        <end position="328"/>
    </location>
</feature>
<comment type="similarity">
    <text evidence="7">Belongs to the binding-protein-dependent transport system permease family. OppBC subfamily.</text>
</comment>
<feature type="transmembrane region" description="Helical" evidence="8">
    <location>
        <begin position="132"/>
        <end position="161"/>
    </location>
</feature>
<evidence type="ECO:0000256" key="3">
    <source>
        <dbReference type="ARBA" id="ARBA00022475"/>
    </source>
</evidence>
<dbReference type="Pfam" id="PF00528">
    <property type="entry name" value="BPD_transp_1"/>
    <property type="match status" value="1"/>
</dbReference>
<accession>A0ABW5EC06</accession>
<keyword evidence="3" id="KW-1003">Cell membrane</keyword>
<reference evidence="11" key="1">
    <citation type="journal article" date="2019" name="Int. J. Syst. Evol. Microbiol.">
        <title>The Global Catalogue of Microorganisms (GCM) 10K type strain sequencing project: providing services to taxonomists for standard genome sequencing and annotation.</title>
        <authorList>
            <consortium name="The Broad Institute Genomics Platform"/>
            <consortium name="The Broad Institute Genome Sequencing Center for Infectious Disease"/>
            <person name="Wu L."/>
            <person name="Ma J."/>
        </authorList>
    </citation>
    <scope>NUCLEOTIDE SEQUENCE [LARGE SCALE GENOMIC DNA]</scope>
    <source>
        <strain evidence="11">KCTC 12848</strain>
    </source>
</reference>
<dbReference type="Pfam" id="PF19300">
    <property type="entry name" value="BPD_transp_1_N"/>
    <property type="match status" value="1"/>
</dbReference>
<sequence>MFRKASCRRLLELSTTLLGVTLLAFFLIRLAPGDPVLLLIGERGSDPAQYREMAMRLGLEKPLVAQYLQFVGSALQGDFGVSVVSHQGVIGELLARWPATIELGVSALLIACAVGIPAGVAAAVYRNSVLDYLIMTVSIFGYSIPVFWWGLVLILCFSIGLDLTPVAGRIDILYDVPPATGFMLVDTLMPQVIEDYGLSAFGSALGHLVLPALTMATVPLAVFARTTRSSMLEVLSEDYIRTARAKGLSELRVVWRHAFRNALIPVVTVGGVLFVTTVITGAILTETIFAWPGVGRYIVNSVYARDYPVIQASILLIGVFVILVNGLIEYFYSAINPAIGGRRAG</sequence>
<protein>
    <submittedName>
        <fullName evidence="10">ABC transporter permease</fullName>
    </submittedName>
</protein>
<dbReference type="Gene3D" id="1.10.3720.10">
    <property type="entry name" value="MetI-like"/>
    <property type="match status" value="1"/>
</dbReference>
<keyword evidence="5 8" id="KW-1133">Transmembrane helix</keyword>
<evidence type="ECO:0000256" key="2">
    <source>
        <dbReference type="ARBA" id="ARBA00022448"/>
    </source>
</evidence>
<evidence type="ECO:0000259" key="9">
    <source>
        <dbReference type="PROSITE" id="PS50928"/>
    </source>
</evidence>
<dbReference type="PANTHER" id="PTHR43163:SF6">
    <property type="entry name" value="DIPEPTIDE TRANSPORT SYSTEM PERMEASE PROTEIN DPPB-RELATED"/>
    <property type="match status" value="1"/>
</dbReference>
<dbReference type="PROSITE" id="PS50928">
    <property type="entry name" value="ABC_TM1"/>
    <property type="match status" value="1"/>
</dbReference>
<dbReference type="Proteomes" id="UP001597425">
    <property type="component" value="Unassembled WGS sequence"/>
</dbReference>
<dbReference type="EMBL" id="JBHUJD010000014">
    <property type="protein sequence ID" value="MFD2311116.1"/>
    <property type="molecule type" value="Genomic_DNA"/>
</dbReference>
<feature type="transmembrane region" description="Helical" evidence="8">
    <location>
        <begin position="103"/>
        <end position="125"/>
    </location>
</feature>
<keyword evidence="4 8" id="KW-0812">Transmembrane</keyword>
<dbReference type="RefSeq" id="WP_377535935.1">
    <property type="nucleotide sequence ID" value="NZ_JAPIVK010000009.1"/>
</dbReference>
<evidence type="ECO:0000256" key="6">
    <source>
        <dbReference type="ARBA" id="ARBA00023136"/>
    </source>
</evidence>
<feature type="transmembrane region" description="Helical" evidence="8">
    <location>
        <begin position="262"/>
        <end position="289"/>
    </location>
</feature>
<evidence type="ECO:0000313" key="11">
    <source>
        <dbReference type="Proteomes" id="UP001597425"/>
    </source>
</evidence>
<keyword evidence="11" id="KW-1185">Reference proteome</keyword>
<evidence type="ECO:0000313" key="10">
    <source>
        <dbReference type="EMBL" id="MFD2311116.1"/>
    </source>
</evidence>
<evidence type="ECO:0000256" key="1">
    <source>
        <dbReference type="ARBA" id="ARBA00004651"/>
    </source>
</evidence>
<dbReference type="SUPFAM" id="SSF161098">
    <property type="entry name" value="MetI-like"/>
    <property type="match status" value="1"/>
</dbReference>
<feature type="transmembrane region" description="Helical" evidence="8">
    <location>
        <begin position="309"/>
        <end position="332"/>
    </location>
</feature>
<evidence type="ECO:0000256" key="7">
    <source>
        <dbReference type="ARBA" id="ARBA00024202"/>
    </source>
</evidence>
<keyword evidence="6 8" id="KW-0472">Membrane</keyword>
<dbReference type="InterPro" id="IPR000515">
    <property type="entry name" value="MetI-like"/>
</dbReference>
<comment type="subcellular location">
    <subcellularLocation>
        <location evidence="1 8">Cell membrane</location>
        <topology evidence="1 8">Multi-pass membrane protein</topology>
    </subcellularLocation>
</comment>
<dbReference type="InterPro" id="IPR045621">
    <property type="entry name" value="BPD_transp_1_N"/>
</dbReference>
<evidence type="ECO:0000256" key="4">
    <source>
        <dbReference type="ARBA" id="ARBA00022692"/>
    </source>
</evidence>
<evidence type="ECO:0000256" key="8">
    <source>
        <dbReference type="RuleBase" id="RU363032"/>
    </source>
</evidence>
<evidence type="ECO:0000256" key="5">
    <source>
        <dbReference type="ARBA" id="ARBA00022989"/>
    </source>
</evidence>
<gene>
    <name evidence="10" type="ORF">ACFSKX_11880</name>
</gene>
<comment type="caution">
    <text evidence="10">The sequence shown here is derived from an EMBL/GenBank/DDBJ whole genome shotgun (WGS) entry which is preliminary data.</text>
</comment>
<name>A0ABW5EC06_9GAMM</name>
<dbReference type="PANTHER" id="PTHR43163">
    <property type="entry name" value="DIPEPTIDE TRANSPORT SYSTEM PERMEASE PROTEIN DPPB-RELATED"/>
    <property type="match status" value="1"/>
</dbReference>
<organism evidence="10 11">
    <name type="scientific">Microbulbifer halophilus</name>
    <dbReference type="NCBI Taxonomy" id="453963"/>
    <lineage>
        <taxon>Bacteria</taxon>
        <taxon>Pseudomonadati</taxon>
        <taxon>Pseudomonadota</taxon>
        <taxon>Gammaproteobacteria</taxon>
        <taxon>Cellvibrionales</taxon>
        <taxon>Microbulbiferaceae</taxon>
        <taxon>Microbulbifer</taxon>
    </lineage>
</organism>
<feature type="transmembrane region" description="Helical" evidence="8">
    <location>
        <begin position="204"/>
        <end position="224"/>
    </location>
</feature>
<keyword evidence="2 8" id="KW-0813">Transport</keyword>
<dbReference type="InterPro" id="IPR035906">
    <property type="entry name" value="MetI-like_sf"/>
</dbReference>
<dbReference type="CDD" id="cd06261">
    <property type="entry name" value="TM_PBP2"/>
    <property type="match status" value="1"/>
</dbReference>
<proteinExistence type="inferred from homology"/>